<gene>
    <name evidence="1" type="primary">MAG</name>
    <name evidence="1" type="ORF">GBF38_013946</name>
</gene>
<comment type="caution">
    <text evidence="1">The sequence shown here is derived from an EMBL/GenBank/DDBJ whole genome shotgun (WGS) entry which is preliminary data.</text>
</comment>
<evidence type="ECO:0000313" key="2">
    <source>
        <dbReference type="Proteomes" id="UP000805704"/>
    </source>
</evidence>
<keyword evidence="2" id="KW-1185">Reference proteome</keyword>
<dbReference type="EMBL" id="CM024804">
    <property type="protein sequence ID" value="KAG8009881.1"/>
    <property type="molecule type" value="Genomic_DNA"/>
</dbReference>
<proteinExistence type="predicted"/>
<name>A0ACB7F6F0_NIBAL</name>
<dbReference type="Proteomes" id="UP000805704">
    <property type="component" value="Chromosome 16"/>
</dbReference>
<reference evidence="1" key="1">
    <citation type="submission" date="2020-04" db="EMBL/GenBank/DDBJ databases">
        <title>A chromosome-scale assembly and high-density genetic map of the yellow drum (Nibea albiflora) genome.</title>
        <authorList>
            <person name="Xu D."/>
            <person name="Zhang W."/>
            <person name="Chen R."/>
            <person name="Tan P."/>
            <person name="Wang L."/>
            <person name="Song H."/>
            <person name="Tian L."/>
            <person name="Zhu Q."/>
            <person name="Wang B."/>
        </authorList>
    </citation>
    <scope>NUCLEOTIDE SEQUENCE</scope>
    <source>
        <strain evidence="1">ZJHYS-2018</strain>
    </source>
</reference>
<accession>A0ACB7F6F0</accession>
<organism evidence="1 2">
    <name type="scientific">Nibea albiflora</name>
    <name type="common">Yellow drum</name>
    <name type="synonym">Corvina albiflora</name>
    <dbReference type="NCBI Taxonomy" id="240163"/>
    <lineage>
        <taxon>Eukaryota</taxon>
        <taxon>Metazoa</taxon>
        <taxon>Chordata</taxon>
        <taxon>Craniata</taxon>
        <taxon>Vertebrata</taxon>
        <taxon>Euteleostomi</taxon>
        <taxon>Actinopterygii</taxon>
        <taxon>Neopterygii</taxon>
        <taxon>Teleostei</taxon>
        <taxon>Neoteleostei</taxon>
        <taxon>Acanthomorphata</taxon>
        <taxon>Eupercaria</taxon>
        <taxon>Sciaenidae</taxon>
        <taxon>Nibea</taxon>
    </lineage>
</organism>
<evidence type="ECO:0000313" key="1">
    <source>
        <dbReference type="EMBL" id="KAG8009881.1"/>
    </source>
</evidence>
<protein>
    <submittedName>
        <fullName evidence="1">Myelin-associated glycoprotein</fullName>
    </submittedName>
</protein>
<sequence length="440" mass="47778">MPQTVEGLSGSCVIIPCTFSLPSGWDQHLDDSCKAIWKRGSWSRTQVFDSSLTGASASLNILQGNLTGVLHKKDCTTIFNNLPSNHYDNYYFRLQCENDLKFNFQTSVIITAQEGSSVTLTCNTNANPVVDIYTWYKVDGDEVTAIGSRKKLSTTVSEVDSQFYCKVISPKDTTVVVDPDGPILEGTSVTLFCRSRANPPVTNYTWHKDNEEDQESGSILVINSVDPSHSGDYHCATRNELGEEVSAAIQLDIQFAPDILPSSRCIKILSQIRCYCDSQGNPLPSLVWELAGEPVNHSADIPIREVPQGSVGMRSCITLYHMDGDMPSLVCLSINSLGSDRFAFNVSATNLEKGGVAGKDPVHYVKLDFAELQAKSDSKLEEGEIGGPASKMTEYAQICLHSGGSNGGDAKEEVTVTDTHLGPEKDTNGLMGQVSEKAVV</sequence>